<dbReference type="Pfam" id="PF19904">
    <property type="entry name" value="DUF6377"/>
    <property type="match status" value="1"/>
</dbReference>
<name>A0A3D9CPX5_9FLAO</name>
<accession>A0A3D9CPX5</accession>
<proteinExistence type="predicted"/>
<dbReference type="Proteomes" id="UP000256326">
    <property type="component" value="Unassembled WGS sequence"/>
</dbReference>
<dbReference type="PROSITE" id="PS51257">
    <property type="entry name" value="PROKAR_LIPOPROTEIN"/>
    <property type="match status" value="1"/>
</dbReference>
<keyword evidence="1" id="KW-0472">Membrane</keyword>
<gene>
    <name evidence="3" type="ORF">DRF58_14665</name>
</gene>
<dbReference type="AlphaFoldDB" id="A0A3D9CPX5"/>
<organism evidence="3 4">
    <name type="scientific">Epilithonimonas hispanica</name>
    <dbReference type="NCBI Taxonomy" id="358687"/>
    <lineage>
        <taxon>Bacteria</taxon>
        <taxon>Pseudomonadati</taxon>
        <taxon>Bacteroidota</taxon>
        <taxon>Flavobacteriia</taxon>
        <taxon>Flavobacteriales</taxon>
        <taxon>Weeksellaceae</taxon>
        <taxon>Chryseobacterium group</taxon>
        <taxon>Epilithonimonas</taxon>
    </lineage>
</organism>
<reference evidence="3 4" key="1">
    <citation type="journal article" date="2006" name="Int. J. Syst. Evol. Microbiol.">
        <title>Chryseobacterium hispanicum sp. nov., isolated from the drinking water distribution system of Sevilla, Spain.</title>
        <authorList>
            <person name="Gallego V."/>
            <person name="Garcia M.T."/>
            <person name="Ventosa A."/>
        </authorList>
    </citation>
    <scope>NUCLEOTIDE SEQUENCE [LARGE SCALE GENOMIC DNA]</scope>
    <source>
        <strain evidence="3 4">KCTC 22104</strain>
    </source>
</reference>
<feature type="domain" description="DUF6377" evidence="2">
    <location>
        <begin position="266"/>
        <end position="504"/>
    </location>
</feature>
<protein>
    <recommendedName>
        <fullName evidence="2">DUF6377 domain-containing protein</fullName>
    </recommendedName>
</protein>
<comment type="caution">
    <text evidence="3">The sequence shown here is derived from an EMBL/GenBank/DDBJ whole genome shotgun (WGS) entry which is preliminary data.</text>
</comment>
<evidence type="ECO:0000259" key="2">
    <source>
        <dbReference type="Pfam" id="PF19904"/>
    </source>
</evidence>
<feature type="transmembrane region" description="Helical" evidence="1">
    <location>
        <begin position="340"/>
        <end position="360"/>
    </location>
</feature>
<evidence type="ECO:0000313" key="3">
    <source>
        <dbReference type="EMBL" id="REC67810.1"/>
    </source>
</evidence>
<keyword evidence="4" id="KW-1185">Reference proteome</keyword>
<keyword evidence="1" id="KW-0812">Transmembrane</keyword>
<evidence type="ECO:0000256" key="1">
    <source>
        <dbReference type="SAM" id="Phobius"/>
    </source>
</evidence>
<dbReference type="EMBL" id="QNUG01000039">
    <property type="protein sequence ID" value="REC67810.1"/>
    <property type="molecule type" value="Genomic_DNA"/>
</dbReference>
<evidence type="ECO:0000313" key="4">
    <source>
        <dbReference type="Proteomes" id="UP000256326"/>
    </source>
</evidence>
<dbReference type="InterPro" id="IPR045957">
    <property type="entry name" value="DUF6377"/>
</dbReference>
<sequence>MIVFKIRNCFFIFYFFLGAISCQKNNSAINVNERLLSSLDKKIKQKQYYENKKKITIQKLKDKLKTNKNSDSVTYDVNYQIAEEYLGYQCDSAYLYSDRNRQIALKNNNNRWLHKNLLQRSVLLSTTGLFVESKEILDRINPEKLSSDLRFSYNSAYECLYSNLLDYTGDNNTHGIRYKKNLVNYYDYAYKSLKPDNQFYYLFLSHKNRINNQWKLANDNIDRFLKTTNPGTRLYAIGSYCKAVIEAKLGNQDSQESCLIYSAISDIESSTKENRSMQDLASILYKKGETERAYIYIQSALQDANFYNARFRSIQISKVQPIIENTYLLTINSQNNKLRWSVFIISILLLGLAITLFFIYKQLKTIASSRNELSLMNTDLKMMNGKLNEANHIKEEYVAFFINQCSIYLERFEKYKKLISKRLSAGQVDKLTEMINNKKNVELDLDELYLSFDKAFLRIYPNFVEEVNKLLKPEERYDVTNILKTELRIFALIRLGIDDAQQISDFLRYSLRTIYNYKSKLKTKSVVGNDEFEEKIMMIGSISYH</sequence>
<dbReference type="RefSeq" id="WP_116036504.1">
    <property type="nucleotide sequence ID" value="NZ_JBHLVV010000081.1"/>
</dbReference>
<keyword evidence="1" id="KW-1133">Transmembrane helix</keyword>
<dbReference type="OrthoDB" id="1044679at2"/>